<evidence type="ECO:0000313" key="7">
    <source>
        <dbReference type="Proteomes" id="UP000183275"/>
    </source>
</evidence>
<keyword evidence="4 5" id="KW-0472">Membrane</keyword>
<organism evidence="6 7">
    <name type="scientific">Natrinema salifodinae</name>
    <dbReference type="NCBI Taxonomy" id="1202768"/>
    <lineage>
        <taxon>Archaea</taxon>
        <taxon>Methanobacteriati</taxon>
        <taxon>Methanobacteriota</taxon>
        <taxon>Stenosarchaea group</taxon>
        <taxon>Halobacteria</taxon>
        <taxon>Halobacteriales</taxon>
        <taxon>Natrialbaceae</taxon>
        <taxon>Natrinema</taxon>
    </lineage>
</organism>
<sequence length="319" mass="32467">MNHFRTLVRSQRSLFVVLAATLAGVAYPAFSAPLQPILPILVAGLVFTAFYGFSFADLSVRALSIPIIASLGCLYLLVPIALYPIAALVLSGDVLLGVLIVLSAPLAAGSSIIWTRLSGGNALLATVIVLASMLLAPLAMPTTIALFADSPVDLSAAEMIVELGTIILGAGVLARLVPNGTVSDGQLDGFSVATLGIVIYVGVGDSTLSVDVFQLAIVCGIAIAALCLSAGIAYALYARGLRSDECLSVLFSSSMKNLSVSVMVGAVFGGGAIIASITAFHVAQQIVSSSLVRHLDSTATSSATSAQSSEPVSANQLGD</sequence>
<feature type="transmembrane region" description="Helical" evidence="5">
    <location>
        <begin position="41"/>
        <end position="60"/>
    </location>
</feature>
<dbReference type="InterPro" id="IPR016833">
    <property type="entry name" value="Put_Na-Bile_cotransptr"/>
</dbReference>
<dbReference type="GO" id="GO:0005886">
    <property type="term" value="C:plasma membrane"/>
    <property type="evidence" value="ECO:0007669"/>
    <property type="project" value="TreeGrafter"/>
</dbReference>
<dbReference type="eggNOG" id="arCOG02191">
    <property type="taxonomic scope" value="Archaea"/>
</dbReference>
<dbReference type="InterPro" id="IPR002657">
    <property type="entry name" value="BilAc:Na_symport/Acr3"/>
</dbReference>
<evidence type="ECO:0000256" key="5">
    <source>
        <dbReference type="SAM" id="Phobius"/>
    </source>
</evidence>
<gene>
    <name evidence="6" type="ORF">SAMN05216285_0032</name>
</gene>
<dbReference type="PANTHER" id="PTHR18640">
    <property type="entry name" value="SOLUTE CARRIER FAMILY 10 MEMBER 7"/>
    <property type="match status" value="1"/>
</dbReference>
<feature type="transmembrane region" description="Helical" evidence="5">
    <location>
        <begin position="154"/>
        <end position="174"/>
    </location>
</feature>
<dbReference type="AlphaFoldDB" id="A0A1I0LYG1"/>
<feature type="transmembrane region" description="Helical" evidence="5">
    <location>
        <begin position="186"/>
        <end position="203"/>
    </location>
</feature>
<evidence type="ECO:0000256" key="3">
    <source>
        <dbReference type="ARBA" id="ARBA00022989"/>
    </source>
</evidence>
<comment type="subcellular location">
    <subcellularLocation>
        <location evidence="1">Membrane</location>
        <topology evidence="1">Multi-pass membrane protein</topology>
    </subcellularLocation>
</comment>
<dbReference type="EMBL" id="FOIS01000001">
    <property type="protein sequence ID" value="SEV79841.1"/>
    <property type="molecule type" value="Genomic_DNA"/>
</dbReference>
<protein>
    <submittedName>
        <fullName evidence="6">Solute carrier family 10 (Sodium/bile acid cotransporter), member 7</fullName>
    </submittedName>
</protein>
<dbReference type="OrthoDB" id="157590at2157"/>
<keyword evidence="3 5" id="KW-1133">Transmembrane helix</keyword>
<dbReference type="PANTHER" id="PTHR18640:SF5">
    <property type="entry name" value="SODIUM_BILE ACID COTRANSPORTER 7"/>
    <property type="match status" value="1"/>
</dbReference>
<evidence type="ECO:0000256" key="4">
    <source>
        <dbReference type="ARBA" id="ARBA00023136"/>
    </source>
</evidence>
<dbReference type="STRING" id="1202768.SAMN05216285_0032"/>
<name>A0A1I0LYG1_9EURY</name>
<evidence type="ECO:0000313" key="6">
    <source>
        <dbReference type="EMBL" id="SEV79841.1"/>
    </source>
</evidence>
<feature type="transmembrane region" description="Helical" evidence="5">
    <location>
        <begin position="215"/>
        <end position="237"/>
    </location>
</feature>
<dbReference type="RefSeq" id="WP_049991666.1">
    <property type="nucleotide sequence ID" value="NZ_FOIS01000001.1"/>
</dbReference>
<keyword evidence="2 5" id="KW-0812">Transmembrane</keyword>
<dbReference type="Proteomes" id="UP000183275">
    <property type="component" value="Unassembled WGS sequence"/>
</dbReference>
<dbReference type="InterPro" id="IPR038770">
    <property type="entry name" value="Na+/solute_symporter_sf"/>
</dbReference>
<dbReference type="Gene3D" id="1.20.1530.20">
    <property type="match status" value="1"/>
</dbReference>
<feature type="transmembrane region" description="Helical" evidence="5">
    <location>
        <begin position="258"/>
        <end position="283"/>
    </location>
</feature>
<reference evidence="7" key="1">
    <citation type="submission" date="2016-10" db="EMBL/GenBank/DDBJ databases">
        <authorList>
            <person name="Varghese N."/>
        </authorList>
    </citation>
    <scope>NUCLEOTIDE SEQUENCE [LARGE SCALE GENOMIC DNA]</scope>
    <source>
        <strain evidence="7">CGMCC 1.12284</strain>
    </source>
</reference>
<accession>A0A1I0LYG1</accession>
<feature type="transmembrane region" description="Helical" evidence="5">
    <location>
        <begin position="67"/>
        <end position="88"/>
    </location>
</feature>
<evidence type="ECO:0000256" key="2">
    <source>
        <dbReference type="ARBA" id="ARBA00022692"/>
    </source>
</evidence>
<keyword evidence="7" id="KW-1185">Reference proteome</keyword>
<feature type="transmembrane region" description="Helical" evidence="5">
    <location>
        <begin position="94"/>
        <end position="115"/>
    </location>
</feature>
<dbReference type="Pfam" id="PF01758">
    <property type="entry name" value="SBF"/>
    <property type="match status" value="1"/>
</dbReference>
<proteinExistence type="predicted"/>
<evidence type="ECO:0000256" key="1">
    <source>
        <dbReference type="ARBA" id="ARBA00004141"/>
    </source>
</evidence>
<feature type="transmembrane region" description="Helical" evidence="5">
    <location>
        <begin position="122"/>
        <end position="148"/>
    </location>
</feature>